<dbReference type="EMBL" id="CAXDID020000122">
    <property type="protein sequence ID" value="CAL6032338.1"/>
    <property type="molecule type" value="Genomic_DNA"/>
</dbReference>
<keyword evidence="3" id="KW-1185">Reference proteome</keyword>
<dbReference type="EMBL" id="CATOUU010001074">
    <property type="protein sequence ID" value="CAI9970511.1"/>
    <property type="molecule type" value="Genomic_DNA"/>
</dbReference>
<reference evidence="1" key="1">
    <citation type="submission" date="2023-06" db="EMBL/GenBank/DDBJ databases">
        <authorList>
            <person name="Kurt Z."/>
        </authorList>
    </citation>
    <scope>NUCLEOTIDE SEQUENCE</scope>
</reference>
<dbReference type="AlphaFoldDB" id="A0AA86UZF5"/>
<protein>
    <submittedName>
        <fullName evidence="2">Hypothetical_protein</fullName>
    </submittedName>
</protein>
<reference evidence="2 3" key="2">
    <citation type="submission" date="2024-07" db="EMBL/GenBank/DDBJ databases">
        <authorList>
            <person name="Akdeniz Z."/>
        </authorList>
    </citation>
    <scope>NUCLEOTIDE SEQUENCE [LARGE SCALE GENOMIC DNA]</scope>
</reference>
<accession>A0AA86UZF5</accession>
<evidence type="ECO:0000313" key="3">
    <source>
        <dbReference type="Proteomes" id="UP001642409"/>
    </source>
</evidence>
<proteinExistence type="predicted"/>
<sequence>MQNNHKTFFLPVQKLYSPEYKSLPARKFLPVQKIESPGSSCSLLQTQKLYALPLIRQSQDSYQPSKDSYKDNFQSTMLVQVPNQLRLSEEAIQSDNPRR</sequence>
<evidence type="ECO:0000313" key="1">
    <source>
        <dbReference type="EMBL" id="CAI9970511.1"/>
    </source>
</evidence>
<dbReference type="Proteomes" id="UP001642409">
    <property type="component" value="Unassembled WGS sequence"/>
</dbReference>
<gene>
    <name evidence="2" type="ORF">HINF_LOCUS34437</name>
    <name evidence="1" type="ORF">HINF_LOCUS58156</name>
</gene>
<comment type="caution">
    <text evidence="1">The sequence shown here is derived from an EMBL/GenBank/DDBJ whole genome shotgun (WGS) entry which is preliminary data.</text>
</comment>
<organism evidence="1">
    <name type="scientific">Hexamita inflata</name>
    <dbReference type="NCBI Taxonomy" id="28002"/>
    <lineage>
        <taxon>Eukaryota</taxon>
        <taxon>Metamonada</taxon>
        <taxon>Diplomonadida</taxon>
        <taxon>Hexamitidae</taxon>
        <taxon>Hexamitinae</taxon>
        <taxon>Hexamita</taxon>
    </lineage>
</organism>
<evidence type="ECO:0000313" key="2">
    <source>
        <dbReference type="EMBL" id="CAL6032338.1"/>
    </source>
</evidence>
<name>A0AA86UZF5_9EUKA</name>